<dbReference type="AlphaFoldDB" id="A0A3A2Z543"/>
<dbReference type="OrthoDB" id="498204at2759"/>
<protein>
    <submittedName>
        <fullName evidence="2">FAD dependent oxidoreductase superfamily</fullName>
    </submittedName>
</protein>
<dbReference type="InterPro" id="IPR036188">
    <property type="entry name" value="FAD/NAD-bd_sf"/>
</dbReference>
<dbReference type="Proteomes" id="UP000266188">
    <property type="component" value="Unassembled WGS sequence"/>
</dbReference>
<evidence type="ECO:0000313" key="2">
    <source>
        <dbReference type="EMBL" id="RJE17303.1"/>
    </source>
</evidence>
<dbReference type="Gene3D" id="3.30.9.10">
    <property type="entry name" value="D-Amino Acid Oxidase, subunit A, domain 2"/>
    <property type="match status" value="1"/>
</dbReference>
<comment type="caution">
    <text evidence="2">The sequence shown here is derived from an EMBL/GenBank/DDBJ whole genome shotgun (WGS) entry which is preliminary data.</text>
</comment>
<feature type="non-terminal residue" evidence="2">
    <location>
        <position position="163"/>
    </location>
</feature>
<dbReference type="Pfam" id="PF01266">
    <property type="entry name" value="DAO"/>
    <property type="match status" value="1"/>
</dbReference>
<dbReference type="InterPro" id="IPR006076">
    <property type="entry name" value="FAD-dep_OxRdtase"/>
</dbReference>
<accession>A0A3A2Z543</accession>
<evidence type="ECO:0000313" key="3">
    <source>
        <dbReference type="Proteomes" id="UP000266188"/>
    </source>
</evidence>
<dbReference type="EMBL" id="MVGC01001202">
    <property type="protein sequence ID" value="RJE17303.1"/>
    <property type="molecule type" value="Genomic_DNA"/>
</dbReference>
<proteinExistence type="predicted"/>
<organism evidence="2 3">
    <name type="scientific">Aspergillus sclerotialis</name>
    <dbReference type="NCBI Taxonomy" id="2070753"/>
    <lineage>
        <taxon>Eukaryota</taxon>
        <taxon>Fungi</taxon>
        <taxon>Dikarya</taxon>
        <taxon>Ascomycota</taxon>
        <taxon>Pezizomycotina</taxon>
        <taxon>Eurotiomycetes</taxon>
        <taxon>Eurotiomycetidae</taxon>
        <taxon>Eurotiales</taxon>
        <taxon>Aspergillaceae</taxon>
        <taxon>Aspergillus</taxon>
        <taxon>Aspergillus subgen. Polypaecilum</taxon>
    </lineage>
</organism>
<keyword evidence="3" id="KW-1185">Reference proteome</keyword>
<reference evidence="3" key="1">
    <citation type="submission" date="2017-02" db="EMBL/GenBank/DDBJ databases">
        <authorList>
            <person name="Tafer H."/>
            <person name="Lopandic K."/>
        </authorList>
    </citation>
    <scope>NUCLEOTIDE SEQUENCE [LARGE SCALE GENOMIC DNA]</scope>
    <source>
        <strain evidence="3">CBS 366.77</strain>
    </source>
</reference>
<sequence>MDSSLCRGAKLHQPAKAASVTTDATTGAVTGVKILNLNTRKEYIIPCTNLVVCTGAWTPHTFNDLFPSTRAPIPVSPLAGYSLVFRSPRYTQARERETYGGRSHAVFTTHPVSCGFSPEIFSRHGGDIYIAGLNSWDIPLPARAEDTSSLMDKAEMDKLKAVA</sequence>
<name>A0A3A2Z543_9EURO</name>
<gene>
    <name evidence="2" type="ORF">PHISCL_10360</name>
</gene>
<dbReference type="Gene3D" id="3.50.50.60">
    <property type="entry name" value="FAD/NAD(P)-binding domain"/>
    <property type="match status" value="1"/>
</dbReference>
<feature type="domain" description="FAD dependent oxidoreductase" evidence="1">
    <location>
        <begin position="7"/>
        <end position="136"/>
    </location>
</feature>
<dbReference type="STRING" id="2070753.A0A3A2Z543"/>
<evidence type="ECO:0000259" key="1">
    <source>
        <dbReference type="Pfam" id="PF01266"/>
    </source>
</evidence>
<dbReference type="SUPFAM" id="SSF51905">
    <property type="entry name" value="FAD/NAD(P)-binding domain"/>
    <property type="match status" value="1"/>
</dbReference>